<dbReference type="InterPro" id="IPR000210">
    <property type="entry name" value="BTB/POZ_dom"/>
</dbReference>
<dbReference type="SUPFAM" id="SSF54695">
    <property type="entry name" value="POZ domain"/>
    <property type="match status" value="1"/>
</dbReference>
<dbReference type="InterPro" id="IPR051625">
    <property type="entry name" value="Signaling_Regulatory_Domain"/>
</dbReference>
<keyword evidence="6" id="KW-1185">Reference proteome</keyword>
<evidence type="ECO:0000256" key="3">
    <source>
        <dbReference type="SAM" id="MobiDB-lite"/>
    </source>
</evidence>
<accession>A0A9P8PSQ6</accession>
<feature type="repeat" description="RCC1" evidence="2">
    <location>
        <begin position="286"/>
        <end position="337"/>
    </location>
</feature>
<dbReference type="Gene3D" id="1.25.40.20">
    <property type="entry name" value="Ankyrin repeat-containing domain"/>
    <property type="match status" value="1"/>
</dbReference>
<evidence type="ECO:0000313" key="5">
    <source>
        <dbReference type="EMBL" id="KAH3677452.1"/>
    </source>
</evidence>
<feature type="region of interest" description="Disordered" evidence="3">
    <location>
        <begin position="1259"/>
        <end position="1325"/>
    </location>
</feature>
<dbReference type="InterPro" id="IPR000408">
    <property type="entry name" value="Reg_chr_condens"/>
</dbReference>
<dbReference type="Gene3D" id="3.30.710.10">
    <property type="entry name" value="Potassium Channel Kv1.1, Chain A"/>
    <property type="match status" value="2"/>
</dbReference>
<dbReference type="SUPFAM" id="SSF50985">
    <property type="entry name" value="RCC1/BLIP-II"/>
    <property type="match status" value="1"/>
</dbReference>
<dbReference type="SMART" id="SM00248">
    <property type="entry name" value="ANK"/>
    <property type="match status" value="2"/>
</dbReference>
<dbReference type="Pfam" id="PF00415">
    <property type="entry name" value="RCC1"/>
    <property type="match status" value="1"/>
</dbReference>
<feature type="compositionally biased region" description="Basic and acidic residues" evidence="3">
    <location>
        <begin position="1427"/>
        <end position="1436"/>
    </location>
</feature>
<dbReference type="InterPro" id="IPR036770">
    <property type="entry name" value="Ankyrin_rpt-contain_sf"/>
</dbReference>
<feature type="compositionally biased region" description="Polar residues" evidence="3">
    <location>
        <begin position="1296"/>
        <end position="1311"/>
    </location>
</feature>
<feature type="domain" description="BTB" evidence="4">
    <location>
        <begin position="897"/>
        <end position="953"/>
    </location>
</feature>
<dbReference type="PRINTS" id="PR00633">
    <property type="entry name" value="RCCNDNSATION"/>
</dbReference>
<dbReference type="PANTHER" id="PTHR22872:SF2">
    <property type="entry name" value="INHIBITOR OF BRUTON TYROSINE KINASE"/>
    <property type="match status" value="1"/>
</dbReference>
<sequence length="1436" mass="162928">MSVQQIHFSREPWPKILGHLFNVLTFTAAADNSAREGKSPSPGPASTNRDTHILPKKFANSLSTLPKQDLEKRDIYGRTLLHVVCLTNKRYLLEKLLKNPNLNISITDLENHWNCLHYAIFYKNFIIAQILISTRQSLLQAKDREGFTPLDLLSSEIDIQKLKWVPESIGKLQRPKIKGVVEEPTYGAGEINLEKRFVGDLSFRTNSTAKSFQLSRGGSNIVMIDSVKDVGESSSHLALVDMRRLKYKYGDRDIYPSLSERISFPRIRDVKMSRHHSIVLTTEPRANIFVKGLGTRGRLGLGNGQPQDAFVGIPAFENERVLFADVSNDHSICLTERGNVYTWGLNSYGQLGYQVDLLPHQTEACISIPKLVNTGDLKKQTNCQVLGVSCSKFHSLVYTKNEIYFWGLNVGQFGFSPSGNANKVPGKNGVGLIQVNPRKLTFTYGDIRHVYAADSFTVVLNNTNELHFYLNGFHSKVIPPLLNKIDSKSFNTFRPRVLSQRKSISKMVAQKGCDSCLLLLDNGDIMQLNMDLKSLDNTLFQKSVRFTTIWKASKEHLRCTDVDMGNDGSIIISVQDGSAYKRIKRAVVKDSKSSHGYISKKFKFSKIVGLNKVVRVVSDPLFSRFAFIRDDIDLIPHRLAKSSILQDFYRLSPLSEIQDDRPVQRRVIVNKADESYMSLDTSFKTNFVYKTKVLDVGEEETLLRQRLVEEDSKALSHDMVVNFKNSRWTHEKESIDTIASINDDDVVREILKSENIDYWLTMRDFAKGKYYDYTVSVDGVNIDVHREVLELRSEVLSGLINQSGSLERNGVVLTSTPGNLKFTGNVTLCAVLVALHFLYTDQYLDVWTDYPLGKTPKHLQESKAAFENIAKMLRIISPIGRVECANPLRRDLENLQGDCLIKLQDSDVTVFKPLIVARSAYFETMFSSRWNMDSASIPEISSIVFGVILKYFYGVEYDELFGDLEQIVDVTSFINFALDVMDAAEQLMLDELSDICQLLIKDFISLDNVQYLLRHSYNMRASKLFANCLWFMYNNLDVLLLDPCFAEMIEEEENAFLNTVNDAMKWFATLKNHHREAPALYLTENPELIREMVDDMDSYNAHFIHPLLWDVSRPIFDEQTPAPKVGSAERRRRSSARRLEEKKANVPGATAKPRTLSKVLHSQKMVLQRTEEFDENAIADDETDQDFVQVTNRKSSFRSSFSASSPTSIQKSGSISNPKKPSPPPVSPSSSRHASVTIHQDTPNTSAGVFLTLAESYGSPGTPGLKSTSPTPPVVKASSKNMPRLSQRERIKRGKQQQSSPTSSSIMNNINVWGASPPDTPSKPYTLVDQTSVLASVPSFESVLLEEKMLQEKQNPQPVRSFEDIQNEERFEQWWAQESERVQRELQRAQEAEKPRQVRRNSRKFSNSKDSSQRDGSKKMSKKHYQRRPERKVEVK</sequence>
<dbReference type="PANTHER" id="PTHR22872">
    <property type="entry name" value="BTK-BINDING PROTEIN-RELATED"/>
    <property type="match status" value="1"/>
</dbReference>
<dbReference type="PROSITE" id="PS50012">
    <property type="entry name" value="RCC1_3"/>
    <property type="match status" value="2"/>
</dbReference>
<feature type="domain" description="BTB" evidence="4">
    <location>
        <begin position="771"/>
        <end position="842"/>
    </location>
</feature>
<protein>
    <recommendedName>
        <fullName evidence="4">BTB domain-containing protein</fullName>
    </recommendedName>
</protein>
<name>A0A9P8PSQ6_9ASCO</name>
<keyword evidence="1" id="KW-0677">Repeat</keyword>
<organism evidence="5 6">
    <name type="scientific">Ogataea polymorpha</name>
    <dbReference type="NCBI Taxonomy" id="460523"/>
    <lineage>
        <taxon>Eukaryota</taxon>
        <taxon>Fungi</taxon>
        <taxon>Dikarya</taxon>
        <taxon>Ascomycota</taxon>
        <taxon>Saccharomycotina</taxon>
        <taxon>Pichiomycetes</taxon>
        <taxon>Pichiales</taxon>
        <taxon>Pichiaceae</taxon>
        <taxon>Ogataea</taxon>
    </lineage>
</organism>
<feature type="region of interest" description="Disordered" evidence="3">
    <location>
        <begin position="32"/>
        <end position="51"/>
    </location>
</feature>
<feature type="compositionally biased region" description="Low complexity" evidence="3">
    <location>
        <begin position="1197"/>
        <end position="1219"/>
    </location>
</feature>
<dbReference type="SMART" id="SM00225">
    <property type="entry name" value="BTB"/>
    <property type="match status" value="2"/>
</dbReference>
<dbReference type="SUPFAM" id="SSF48403">
    <property type="entry name" value="Ankyrin repeat"/>
    <property type="match status" value="1"/>
</dbReference>
<dbReference type="Pfam" id="PF00651">
    <property type="entry name" value="BTB"/>
    <property type="match status" value="1"/>
</dbReference>
<feature type="region of interest" description="Disordered" evidence="3">
    <location>
        <begin position="1193"/>
        <end position="1238"/>
    </location>
</feature>
<proteinExistence type="predicted"/>
<evidence type="ECO:0000256" key="2">
    <source>
        <dbReference type="PROSITE-ProRule" id="PRU00235"/>
    </source>
</evidence>
<feature type="region of interest" description="Disordered" evidence="3">
    <location>
        <begin position="1382"/>
        <end position="1436"/>
    </location>
</feature>
<evidence type="ECO:0000313" key="6">
    <source>
        <dbReference type="Proteomes" id="UP000788993"/>
    </source>
</evidence>
<feature type="compositionally biased region" description="Basic and acidic residues" evidence="3">
    <location>
        <begin position="1382"/>
        <end position="1396"/>
    </location>
</feature>
<dbReference type="Gene3D" id="2.130.10.30">
    <property type="entry name" value="Regulator of chromosome condensation 1/beta-lactamase-inhibitor protein II"/>
    <property type="match status" value="1"/>
</dbReference>
<evidence type="ECO:0000259" key="4">
    <source>
        <dbReference type="PROSITE" id="PS50097"/>
    </source>
</evidence>
<feature type="region of interest" description="Disordered" evidence="3">
    <location>
        <begin position="1120"/>
        <end position="1155"/>
    </location>
</feature>
<dbReference type="InterPro" id="IPR002110">
    <property type="entry name" value="Ankyrin_rpt"/>
</dbReference>
<dbReference type="Proteomes" id="UP000788993">
    <property type="component" value="Unassembled WGS sequence"/>
</dbReference>
<dbReference type="PROSITE" id="PS50097">
    <property type="entry name" value="BTB"/>
    <property type="match status" value="2"/>
</dbReference>
<comment type="caution">
    <text evidence="5">The sequence shown here is derived from an EMBL/GenBank/DDBJ whole genome shotgun (WGS) entry which is preliminary data.</text>
</comment>
<reference evidence="5" key="1">
    <citation type="journal article" date="2021" name="Open Biol.">
        <title>Shared evolutionary footprints suggest mitochondrial oxidative damage underlies multiple complex I losses in fungi.</title>
        <authorList>
            <person name="Schikora-Tamarit M.A."/>
            <person name="Marcet-Houben M."/>
            <person name="Nosek J."/>
            <person name="Gabaldon T."/>
        </authorList>
    </citation>
    <scope>NUCLEOTIDE SEQUENCE</scope>
    <source>
        <strain evidence="5">NCAIM Y.01608</strain>
    </source>
</reference>
<dbReference type="InterPro" id="IPR009091">
    <property type="entry name" value="RCC1/BLIP-II"/>
</dbReference>
<reference evidence="5" key="2">
    <citation type="submission" date="2021-01" db="EMBL/GenBank/DDBJ databases">
        <authorList>
            <person name="Schikora-Tamarit M.A."/>
        </authorList>
    </citation>
    <scope>NUCLEOTIDE SEQUENCE</scope>
    <source>
        <strain evidence="5">NCAIM Y.01608</strain>
    </source>
</reference>
<gene>
    <name evidence="5" type="ORF">OGATHE_000926</name>
</gene>
<dbReference type="InterPro" id="IPR011333">
    <property type="entry name" value="SKP1/BTB/POZ_sf"/>
</dbReference>
<evidence type="ECO:0000256" key="1">
    <source>
        <dbReference type="ARBA" id="ARBA00022737"/>
    </source>
</evidence>
<dbReference type="EMBL" id="JAEUBD010000108">
    <property type="protein sequence ID" value="KAH3677452.1"/>
    <property type="molecule type" value="Genomic_DNA"/>
</dbReference>
<feature type="repeat" description="RCC1" evidence="2">
    <location>
        <begin position="338"/>
        <end position="401"/>
    </location>
</feature>